<proteinExistence type="predicted"/>
<dbReference type="AlphaFoldDB" id="A0A1D8ILH3"/>
<name>A0A1D8ILH3_9GAMM</name>
<dbReference type="EMBL" id="CP017415">
    <property type="protein sequence ID" value="AOU97290.1"/>
    <property type="molecule type" value="Genomic_DNA"/>
</dbReference>
<dbReference type="KEGG" id="aprs:BI364_04115"/>
<evidence type="ECO:0000313" key="3">
    <source>
        <dbReference type="Proteomes" id="UP000095401"/>
    </source>
</evidence>
<evidence type="ECO:0000313" key="2">
    <source>
        <dbReference type="EMBL" id="AOU97290.1"/>
    </source>
</evidence>
<evidence type="ECO:0000256" key="1">
    <source>
        <dbReference type="SAM" id="MobiDB-lite"/>
    </source>
</evidence>
<organism evidence="2 3">
    <name type="scientific">Acidihalobacter yilgarnensis</name>
    <dbReference type="NCBI Taxonomy" id="2819280"/>
    <lineage>
        <taxon>Bacteria</taxon>
        <taxon>Pseudomonadati</taxon>
        <taxon>Pseudomonadota</taxon>
        <taxon>Gammaproteobacteria</taxon>
        <taxon>Chromatiales</taxon>
        <taxon>Ectothiorhodospiraceae</taxon>
        <taxon>Acidihalobacter</taxon>
    </lineage>
</organism>
<reference evidence="3" key="1">
    <citation type="submission" date="2016-09" db="EMBL/GenBank/DDBJ databases">
        <title>Acidihalobacter prosperus F5.</title>
        <authorList>
            <person name="Khaleque H.N."/>
            <person name="Ramsay J.P."/>
            <person name="Kaksonen A.H."/>
            <person name="Boxall N.J."/>
            <person name="Watkin E.L.J."/>
        </authorList>
    </citation>
    <scope>NUCLEOTIDE SEQUENCE [LARGE SCALE GENOMIC DNA]</scope>
    <source>
        <strain evidence="3">F5</strain>
    </source>
</reference>
<protein>
    <submittedName>
        <fullName evidence="2">Uncharacterized protein</fullName>
    </submittedName>
</protein>
<keyword evidence="3" id="KW-1185">Reference proteome</keyword>
<dbReference type="Proteomes" id="UP000095401">
    <property type="component" value="Chromosome"/>
</dbReference>
<sequence>MPDSSLSDDLTTHSRWATSVPPNSSATRTIEYQHQLKDKQQIQIRPEHEIHIKPTPKLTLQSNGIGMHISENTFITKLLVKKFRIFSFDDINKFVHSTNEALDSHT</sequence>
<gene>
    <name evidence="2" type="ORF">BI364_04115</name>
</gene>
<feature type="compositionally biased region" description="Polar residues" evidence="1">
    <location>
        <begin position="13"/>
        <end position="25"/>
    </location>
</feature>
<accession>A0A1D8ILH3</accession>
<feature type="region of interest" description="Disordered" evidence="1">
    <location>
        <begin position="1"/>
        <end position="25"/>
    </location>
</feature>